<accession>A0A812VDN6</accession>
<feature type="compositionally biased region" description="Basic and acidic residues" evidence="1">
    <location>
        <begin position="224"/>
        <end position="246"/>
    </location>
</feature>
<gene>
    <name evidence="2" type="ORF">SNEC2469_LOCUS17864</name>
</gene>
<feature type="region of interest" description="Disordered" evidence="1">
    <location>
        <begin position="1"/>
        <end position="21"/>
    </location>
</feature>
<protein>
    <submittedName>
        <fullName evidence="2">Uncharacterized protein</fullName>
    </submittedName>
</protein>
<dbReference type="EMBL" id="CAJNJA010029744">
    <property type="protein sequence ID" value="CAE7633692.1"/>
    <property type="molecule type" value="Genomic_DNA"/>
</dbReference>
<evidence type="ECO:0000256" key="1">
    <source>
        <dbReference type="SAM" id="MobiDB-lite"/>
    </source>
</evidence>
<name>A0A812VDN6_9DINO</name>
<organism evidence="2 3">
    <name type="scientific">Symbiodinium necroappetens</name>
    <dbReference type="NCBI Taxonomy" id="1628268"/>
    <lineage>
        <taxon>Eukaryota</taxon>
        <taxon>Sar</taxon>
        <taxon>Alveolata</taxon>
        <taxon>Dinophyceae</taxon>
        <taxon>Suessiales</taxon>
        <taxon>Symbiodiniaceae</taxon>
        <taxon>Symbiodinium</taxon>
    </lineage>
</organism>
<proteinExistence type="predicted"/>
<comment type="caution">
    <text evidence="2">The sequence shown here is derived from an EMBL/GenBank/DDBJ whole genome shotgun (WGS) entry which is preliminary data.</text>
</comment>
<dbReference type="Proteomes" id="UP000601435">
    <property type="component" value="Unassembled WGS sequence"/>
</dbReference>
<sequence length="254" mass="28144">MVRFRRPAEDDPRDKEPKVDDPDYAAKLARYNAFLKEGGVYCEIQYVRDDFSLFISVISDAYGPNFFSCIQKNAGNVEAALQWSLPYILACQASDKRRPRTSVLPLHGKLSPFSFTYEGLKTKRARELEELYSRPYEDIAVEEFVEKLPGPQVEKIHEPMDTSGSVSDTSADIPQGEMADSSKKDATNVPRETDAPESSPPGEASGAKVEKTEGSPQGEVSGDQDVHMGGAEEVKDDDRHLGETEKRHRSGGVL</sequence>
<feature type="compositionally biased region" description="Polar residues" evidence="1">
    <location>
        <begin position="162"/>
        <end position="172"/>
    </location>
</feature>
<evidence type="ECO:0000313" key="3">
    <source>
        <dbReference type="Proteomes" id="UP000601435"/>
    </source>
</evidence>
<dbReference type="OrthoDB" id="10530280at2759"/>
<reference evidence="2" key="1">
    <citation type="submission" date="2021-02" db="EMBL/GenBank/DDBJ databases">
        <authorList>
            <person name="Dougan E. K."/>
            <person name="Rhodes N."/>
            <person name="Thang M."/>
            <person name="Chan C."/>
        </authorList>
    </citation>
    <scope>NUCLEOTIDE SEQUENCE</scope>
</reference>
<feature type="region of interest" description="Disordered" evidence="1">
    <location>
        <begin position="155"/>
        <end position="254"/>
    </location>
</feature>
<keyword evidence="3" id="KW-1185">Reference proteome</keyword>
<evidence type="ECO:0000313" key="2">
    <source>
        <dbReference type="EMBL" id="CAE7633692.1"/>
    </source>
</evidence>
<dbReference type="AlphaFoldDB" id="A0A812VDN6"/>
<feature type="compositionally biased region" description="Basic and acidic residues" evidence="1">
    <location>
        <begin position="180"/>
        <end position="194"/>
    </location>
</feature>